<protein>
    <submittedName>
        <fullName evidence="1">Uncharacterized protein</fullName>
    </submittedName>
</protein>
<accession>M0CHH5</accession>
<dbReference type="AlphaFoldDB" id="M0CHH5"/>
<evidence type="ECO:0000313" key="2">
    <source>
        <dbReference type="Proteomes" id="UP000011615"/>
    </source>
</evidence>
<reference evidence="1 2" key="1">
    <citation type="journal article" date="2014" name="PLoS Genet.">
        <title>Phylogenetically driven sequencing of extremely halophilic archaea reveals strategies for static and dynamic osmo-response.</title>
        <authorList>
            <person name="Becker E.A."/>
            <person name="Seitzer P.M."/>
            <person name="Tritt A."/>
            <person name="Larsen D."/>
            <person name="Krusor M."/>
            <person name="Yao A.I."/>
            <person name="Wu D."/>
            <person name="Madern D."/>
            <person name="Eisen J.A."/>
            <person name="Darling A.E."/>
            <person name="Facciotti M.T."/>
        </authorList>
    </citation>
    <scope>NUCLEOTIDE SEQUENCE [LARGE SCALE GENOMIC DNA]</scope>
    <source>
        <strain evidence="1 2">JCM 13563</strain>
    </source>
</reference>
<name>M0CHH5_9EURY</name>
<comment type="caution">
    <text evidence="1">The sequence shown here is derived from an EMBL/GenBank/DDBJ whole genome shotgun (WGS) entry which is preliminary data.</text>
</comment>
<organism evidence="1 2">
    <name type="scientific">Natrinema limicola JCM 13563</name>
    <dbReference type="NCBI Taxonomy" id="1230457"/>
    <lineage>
        <taxon>Archaea</taxon>
        <taxon>Methanobacteriati</taxon>
        <taxon>Methanobacteriota</taxon>
        <taxon>Stenosarchaea group</taxon>
        <taxon>Halobacteria</taxon>
        <taxon>Halobacteriales</taxon>
        <taxon>Natrialbaceae</taxon>
        <taxon>Natrinema</taxon>
    </lineage>
</organism>
<dbReference type="eggNOG" id="arCOG11843">
    <property type="taxonomic scope" value="Archaea"/>
</dbReference>
<gene>
    <name evidence="1" type="ORF">C476_07418</name>
</gene>
<evidence type="ECO:0000313" key="1">
    <source>
        <dbReference type="EMBL" id="ELZ21817.1"/>
    </source>
</evidence>
<proteinExistence type="predicted"/>
<keyword evidence="2" id="KW-1185">Reference proteome</keyword>
<dbReference type="PATRIC" id="fig|1230457.4.peg.1488"/>
<dbReference type="EMBL" id="AOIT01000030">
    <property type="protein sequence ID" value="ELZ21817.1"/>
    <property type="molecule type" value="Genomic_DNA"/>
</dbReference>
<sequence>MVEEVHAGTGFGMVEKVAIHGPVDRAAPTAAARQRMLRPPIQHPNMFGSAYFILLLVDDCMGLRRNATAASRCLRDRLRAALLYDRDATGTETTRDDGETGHAVPKSVGNLFHCSRCRIVYIAAEKRSCSQCDGDVEEVRSTLACRGP</sequence>
<dbReference type="Proteomes" id="UP000011615">
    <property type="component" value="Unassembled WGS sequence"/>
</dbReference>